<dbReference type="OrthoDB" id="6123333at2759"/>
<evidence type="ECO:0000256" key="1">
    <source>
        <dbReference type="SAM" id="MobiDB-lite"/>
    </source>
</evidence>
<name>V4BC44_LOTGI</name>
<protein>
    <submittedName>
        <fullName evidence="3">Uncharacterized protein</fullName>
    </submittedName>
</protein>
<feature type="chain" id="PRO_5004717962" evidence="2">
    <location>
        <begin position="23"/>
        <end position="136"/>
    </location>
</feature>
<dbReference type="GeneID" id="20241686"/>
<dbReference type="HOGENOM" id="CLU_1877752_0_0_1"/>
<evidence type="ECO:0000256" key="2">
    <source>
        <dbReference type="SAM" id="SignalP"/>
    </source>
</evidence>
<dbReference type="KEGG" id="lgi:LOTGIDRAFT_171208"/>
<keyword evidence="4" id="KW-1185">Reference proteome</keyword>
<dbReference type="Proteomes" id="UP000030746">
    <property type="component" value="Unassembled WGS sequence"/>
</dbReference>
<proteinExistence type="predicted"/>
<gene>
    <name evidence="3" type="ORF">LOTGIDRAFT_171208</name>
</gene>
<evidence type="ECO:0000313" key="3">
    <source>
        <dbReference type="EMBL" id="ESP03677.1"/>
    </source>
</evidence>
<evidence type="ECO:0000313" key="4">
    <source>
        <dbReference type="Proteomes" id="UP000030746"/>
    </source>
</evidence>
<sequence>MGVSMTNVILYLCLLAITEITSEQILNRHQRESEQVVPEPETTNNTMNKTHIVDTPQSDNTDKKTRKRLNNVHLCLPYFKIFLVTVIRQRSSDIERDAKVQMNTTKNAGVYVDLATNPEEEKGDRETDKLRHTEEA</sequence>
<accession>V4BC44</accession>
<dbReference type="RefSeq" id="XP_009045651.1">
    <property type="nucleotide sequence ID" value="XM_009047403.1"/>
</dbReference>
<feature type="compositionally biased region" description="Basic and acidic residues" evidence="1">
    <location>
        <begin position="119"/>
        <end position="136"/>
    </location>
</feature>
<feature type="compositionally biased region" description="Polar residues" evidence="1">
    <location>
        <begin position="41"/>
        <end position="59"/>
    </location>
</feature>
<dbReference type="EMBL" id="KB199929">
    <property type="protein sequence ID" value="ESP03677.1"/>
    <property type="molecule type" value="Genomic_DNA"/>
</dbReference>
<feature type="region of interest" description="Disordered" evidence="1">
    <location>
        <begin position="29"/>
        <end position="65"/>
    </location>
</feature>
<feature type="region of interest" description="Disordered" evidence="1">
    <location>
        <begin position="110"/>
        <end position="136"/>
    </location>
</feature>
<organism evidence="3 4">
    <name type="scientific">Lottia gigantea</name>
    <name type="common">Giant owl limpet</name>
    <dbReference type="NCBI Taxonomy" id="225164"/>
    <lineage>
        <taxon>Eukaryota</taxon>
        <taxon>Metazoa</taxon>
        <taxon>Spiralia</taxon>
        <taxon>Lophotrochozoa</taxon>
        <taxon>Mollusca</taxon>
        <taxon>Gastropoda</taxon>
        <taxon>Patellogastropoda</taxon>
        <taxon>Lottioidea</taxon>
        <taxon>Lottiidae</taxon>
        <taxon>Lottia</taxon>
    </lineage>
</organism>
<keyword evidence="2" id="KW-0732">Signal</keyword>
<reference evidence="3 4" key="1">
    <citation type="journal article" date="2013" name="Nature">
        <title>Insights into bilaterian evolution from three spiralian genomes.</title>
        <authorList>
            <person name="Simakov O."/>
            <person name="Marletaz F."/>
            <person name="Cho S.J."/>
            <person name="Edsinger-Gonzales E."/>
            <person name="Havlak P."/>
            <person name="Hellsten U."/>
            <person name="Kuo D.H."/>
            <person name="Larsson T."/>
            <person name="Lv J."/>
            <person name="Arendt D."/>
            <person name="Savage R."/>
            <person name="Osoegawa K."/>
            <person name="de Jong P."/>
            <person name="Grimwood J."/>
            <person name="Chapman J.A."/>
            <person name="Shapiro H."/>
            <person name="Aerts A."/>
            <person name="Otillar R.P."/>
            <person name="Terry A.Y."/>
            <person name="Boore J.L."/>
            <person name="Grigoriev I.V."/>
            <person name="Lindberg D.R."/>
            <person name="Seaver E.C."/>
            <person name="Weisblat D.A."/>
            <person name="Putnam N.H."/>
            <person name="Rokhsar D.S."/>
        </authorList>
    </citation>
    <scope>NUCLEOTIDE SEQUENCE [LARGE SCALE GENOMIC DNA]</scope>
</reference>
<dbReference type="CTD" id="20241686"/>
<dbReference type="AlphaFoldDB" id="V4BC44"/>
<feature type="signal peptide" evidence="2">
    <location>
        <begin position="1"/>
        <end position="22"/>
    </location>
</feature>